<sequence>MFFQYIIIFITKLPQVPWKIKKLCTKPVSILYNFWKFILETYI</sequence>
<evidence type="ECO:0000313" key="1">
    <source>
        <dbReference type="EMBL" id="QTA82999.1"/>
    </source>
</evidence>
<dbReference type="AlphaFoldDB" id="A0A975BCC5"/>
<name>A0A975BCC5_9BACT</name>
<evidence type="ECO:0000313" key="2">
    <source>
        <dbReference type="Proteomes" id="UP000663720"/>
    </source>
</evidence>
<proteinExistence type="predicted"/>
<accession>A0A975BCC5</accession>
<dbReference type="KEGG" id="dli:dnl_53920"/>
<dbReference type="Proteomes" id="UP000663720">
    <property type="component" value="Chromosome"/>
</dbReference>
<dbReference type="EMBL" id="CP061799">
    <property type="protein sequence ID" value="QTA82999.1"/>
    <property type="molecule type" value="Genomic_DNA"/>
</dbReference>
<organism evidence="1 2">
    <name type="scientific">Desulfonema limicola</name>
    <dbReference type="NCBI Taxonomy" id="45656"/>
    <lineage>
        <taxon>Bacteria</taxon>
        <taxon>Pseudomonadati</taxon>
        <taxon>Thermodesulfobacteriota</taxon>
        <taxon>Desulfobacteria</taxon>
        <taxon>Desulfobacterales</taxon>
        <taxon>Desulfococcaceae</taxon>
        <taxon>Desulfonema</taxon>
    </lineage>
</organism>
<protein>
    <submittedName>
        <fullName evidence="1">Uncharacterized protein</fullName>
    </submittedName>
</protein>
<gene>
    <name evidence="1" type="ORF">dnl_53920</name>
</gene>
<reference evidence="1" key="1">
    <citation type="journal article" date="2021" name="Microb. Physiol.">
        <title>Proteogenomic Insights into the Physiology of Marine, Sulfate-Reducing, Filamentous Desulfonema limicola and Desulfonema magnum.</title>
        <authorList>
            <person name="Schnaars V."/>
            <person name="Wohlbrand L."/>
            <person name="Scheve S."/>
            <person name="Hinrichs C."/>
            <person name="Reinhardt R."/>
            <person name="Rabus R."/>
        </authorList>
    </citation>
    <scope>NUCLEOTIDE SEQUENCE</scope>
    <source>
        <strain evidence="1">5ac10</strain>
    </source>
</reference>
<keyword evidence="2" id="KW-1185">Reference proteome</keyword>